<evidence type="ECO:0000259" key="1">
    <source>
        <dbReference type="Pfam" id="PF07007"/>
    </source>
</evidence>
<accession>A0A0A8TLR1</accession>
<dbReference type="RefSeq" id="WP_042088729.1">
    <property type="nucleotide sequence ID" value="NZ_BKNL01000057.1"/>
</dbReference>
<evidence type="ECO:0000313" key="3">
    <source>
        <dbReference type="Proteomes" id="UP000644140"/>
    </source>
</evidence>
<feature type="domain" description="Lysozyme inhibitor LprI-like N-terminal" evidence="1">
    <location>
        <begin position="30"/>
        <end position="120"/>
    </location>
</feature>
<protein>
    <submittedName>
        <fullName evidence="2">DUF1311 domain-containing protein</fullName>
    </submittedName>
</protein>
<proteinExistence type="predicted"/>
<dbReference type="Gene3D" id="1.20.1270.180">
    <property type="match status" value="1"/>
</dbReference>
<dbReference type="InterPro" id="IPR009739">
    <property type="entry name" value="LprI-like_N"/>
</dbReference>
<name>A0A0A8TLR1_ACIBZ</name>
<dbReference type="STRING" id="106648.GCA_000753985_01863"/>
<sequence length="127" mass="14762">MYLKYWALGLVLALPIQAQAMGYSTNYISCMNAAGTHSASLANCMQSEFSKQDDRLKSLFKQTLDLYSDKEKKAQKKYQKQWLKQRSQQCDKAQKSVSDDYKMKYYNCALKQTVNRANSLEKLTYRL</sequence>
<dbReference type="EMBL" id="CP092085">
    <property type="protein sequence ID" value="UUN99830.1"/>
    <property type="molecule type" value="Genomic_DNA"/>
</dbReference>
<dbReference type="Pfam" id="PF07007">
    <property type="entry name" value="LprI"/>
    <property type="match status" value="1"/>
</dbReference>
<dbReference type="eggNOG" id="ENOG5031RSS">
    <property type="taxonomic scope" value="Bacteria"/>
</dbReference>
<organism evidence="2 3">
    <name type="scientific">Acinetobacter bereziniae</name>
    <name type="common">Acinetobacter genomosp. 10</name>
    <dbReference type="NCBI Taxonomy" id="106648"/>
    <lineage>
        <taxon>Bacteria</taxon>
        <taxon>Pseudomonadati</taxon>
        <taxon>Pseudomonadota</taxon>
        <taxon>Gammaproteobacteria</taxon>
        <taxon>Moraxellales</taxon>
        <taxon>Moraxellaceae</taxon>
        <taxon>Acinetobacter</taxon>
    </lineage>
</organism>
<reference evidence="2" key="1">
    <citation type="submission" date="2022-02" db="EMBL/GenBank/DDBJ databases">
        <title>Characterization of Tn125 harboring carbapenem-resistant Acinetobacter bereziniae clinical isolates.</title>
        <authorList>
            <person name="Wong N.-K."/>
            <person name="Pan Q."/>
        </authorList>
    </citation>
    <scope>NUCLEOTIDE SEQUENCE</scope>
    <source>
        <strain evidence="2">GD03393</strain>
    </source>
</reference>
<evidence type="ECO:0000313" key="2">
    <source>
        <dbReference type="EMBL" id="UUN99830.1"/>
    </source>
</evidence>
<dbReference type="Proteomes" id="UP000644140">
    <property type="component" value="Chromosome"/>
</dbReference>
<gene>
    <name evidence="2" type="ORF">I9054_010435</name>
</gene>
<dbReference type="AlphaFoldDB" id="A0A0A8TLR1"/>